<dbReference type="PANTHER" id="PTHR43537:SF5">
    <property type="entry name" value="UXU OPERON TRANSCRIPTIONAL REGULATOR"/>
    <property type="match status" value="1"/>
</dbReference>
<dbReference type="InterPro" id="IPR036388">
    <property type="entry name" value="WH-like_DNA-bd_sf"/>
</dbReference>
<sequence length="225" mass="26288">MKKLIQNVSLADQAYNLLKKAIVSAELAPKEELPEEKLAADLGISRTPLREALKRLAMEGLIVLQKGRPATVATFTKEDSLEYMELRKVLEIFNIEKIMPIVDETLIEELKDNLKFQQEAVENNHYHDFIEYDREFHLILASRNNNTKYQEMIHHMNTGVNRAFLLLSTTLKVSAYEAYEEHVKFIEALELKDVALAKEKMYEHFQNVEKRFLSLFRNEESEENE</sequence>
<evidence type="ECO:0000313" key="5">
    <source>
        <dbReference type="EMBL" id="KAB2332082.1"/>
    </source>
</evidence>
<dbReference type="PROSITE" id="PS50949">
    <property type="entry name" value="HTH_GNTR"/>
    <property type="match status" value="1"/>
</dbReference>
<evidence type="ECO:0000313" key="6">
    <source>
        <dbReference type="Proteomes" id="UP000481030"/>
    </source>
</evidence>
<dbReference type="SMART" id="SM00345">
    <property type="entry name" value="HTH_GNTR"/>
    <property type="match status" value="1"/>
</dbReference>
<dbReference type="InterPro" id="IPR000524">
    <property type="entry name" value="Tscrpt_reg_HTH_GntR"/>
</dbReference>
<dbReference type="SMART" id="SM00895">
    <property type="entry name" value="FCD"/>
    <property type="match status" value="1"/>
</dbReference>
<dbReference type="SUPFAM" id="SSF48008">
    <property type="entry name" value="GntR ligand-binding domain-like"/>
    <property type="match status" value="1"/>
</dbReference>
<dbReference type="EMBL" id="WBOS01000010">
    <property type="protein sequence ID" value="KAB2332082.1"/>
    <property type="molecule type" value="Genomic_DNA"/>
</dbReference>
<accession>A0A6L3V6P9</accession>
<evidence type="ECO:0000256" key="2">
    <source>
        <dbReference type="ARBA" id="ARBA00023125"/>
    </source>
</evidence>
<keyword evidence="6" id="KW-1185">Reference proteome</keyword>
<dbReference type="InterPro" id="IPR011711">
    <property type="entry name" value="GntR_C"/>
</dbReference>
<dbReference type="GO" id="GO:0003677">
    <property type="term" value="F:DNA binding"/>
    <property type="evidence" value="ECO:0007669"/>
    <property type="project" value="UniProtKB-KW"/>
</dbReference>
<organism evidence="5 6">
    <name type="scientific">Cytobacillus depressus</name>
    <dbReference type="NCBI Taxonomy" id="1602942"/>
    <lineage>
        <taxon>Bacteria</taxon>
        <taxon>Bacillati</taxon>
        <taxon>Bacillota</taxon>
        <taxon>Bacilli</taxon>
        <taxon>Bacillales</taxon>
        <taxon>Bacillaceae</taxon>
        <taxon>Cytobacillus</taxon>
    </lineage>
</organism>
<dbReference type="Gene3D" id="1.10.10.10">
    <property type="entry name" value="Winged helix-like DNA-binding domain superfamily/Winged helix DNA-binding domain"/>
    <property type="match status" value="1"/>
</dbReference>
<dbReference type="InterPro" id="IPR036390">
    <property type="entry name" value="WH_DNA-bd_sf"/>
</dbReference>
<proteinExistence type="predicted"/>
<keyword evidence="1" id="KW-0805">Transcription regulation</keyword>
<dbReference type="InterPro" id="IPR008920">
    <property type="entry name" value="TF_FadR/GntR_C"/>
</dbReference>
<keyword evidence="2" id="KW-0238">DNA-binding</keyword>
<dbReference type="CDD" id="cd07377">
    <property type="entry name" value="WHTH_GntR"/>
    <property type="match status" value="1"/>
</dbReference>
<feature type="domain" description="HTH gntR-type" evidence="4">
    <location>
        <begin position="8"/>
        <end position="75"/>
    </location>
</feature>
<dbReference type="RefSeq" id="WP_151536087.1">
    <property type="nucleotide sequence ID" value="NZ_WBOS01000010.1"/>
</dbReference>
<evidence type="ECO:0000256" key="1">
    <source>
        <dbReference type="ARBA" id="ARBA00023015"/>
    </source>
</evidence>
<reference evidence="5 6" key="1">
    <citation type="journal article" date="2016" name="Antonie Van Leeuwenhoek">
        <title>Bacillus depressus sp. nov., isolated from soil of a sunflower field.</title>
        <authorList>
            <person name="Wei X."/>
            <person name="Xin D."/>
            <person name="Xin Y."/>
            <person name="Zhang H."/>
            <person name="Wang T."/>
            <person name="Zhang J."/>
        </authorList>
    </citation>
    <scope>NUCLEOTIDE SEQUENCE [LARGE SCALE GENOMIC DNA]</scope>
    <source>
        <strain evidence="5 6">BZ1</strain>
    </source>
</reference>
<dbReference type="Gene3D" id="1.20.120.530">
    <property type="entry name" value="GntR ligand-binding domain-like"/>
    <property type="match status" value="1"/>
</dbReference>
<name>A0A6L3V6P9_9BACI</name>
<dbReference type="OrthoDB" id="9781630at2"/>
<protein>
    <submittedName>
        <fullName evidence="5">GntR family transcriptional regulator</fullName>
    </submittedName>
</protein>
<dbReference type="Proteomes" id="UP000481030">
    <property type="component" value="Unassembled WGS sequence"/>
</dbReference>
<dbReference type="PANTHER" id="PTHR43537">
    <property type="entry name" value="TRANSCRIPTIONAL REGULATOR, GNTR FAMILY"/>
    <property type="match status" value="1"/>
</dbReference>
<comment type="caution">
    <text evidence="5">The sequence shown here is derived from an EMBL/GenBank/DDBJ whole genome shotgun (WGS) entry which is preliminary data.</text>
</comment>
<dbReference type="PRINTS" id="PR00035">
    <property type="entry name" value="HTHGNTR"/>
</dbReference>
<dbReference type="GO" id="GO:0003700">
    <property type="term" value="F:DNA-binding transcription factor activity"/>
    <property type="evidence" value="ECO:0007669"/>
    <property type="project" value="InterPro"/>
</dbReference>
<dbReference type="AlphaFoldDB" id="A0A6L3V6P9"/>
<evidence type="ECO:0000259" key="4">
    <source>
        <dbReference type="PROSITE" id="PS50949"/>
    </source>
</evidence>
<gene>
    <name evidence="5" type="ORF">F7731_17455</name>
</gene>
<keyword evidence="3" id="KW-0804">Transcription</keyword>
<dbReference type="Pfam" id="PF07729">
    <property type="entry name" value="FCD"/>
    <property type="match status" value="1"/>
</dbReference>
<dbReference type="SUPFAM" id="SSF46785">
    <property type="entry name" value="Winged helix' DNA-binding domain"/>
    <property type="match status" value="1"/>
</dbReference>
<dbReference type="Pfam" id="PF00392">
    <property type="entry name" value="GntR"/>
    <property type="match status" value="1"/>
</dbReference>
<evidence type="ECO:0000256" key="3">
    <source>
        <dbReference type="ARBA" id="ARBA00023163"/>
    </source>
</evidence>